<reference evidence="1" key="1">
    <citation type="journal article" date="2015" name="Nature">
        <title>Complex archaea that bridge the gap between prokaryotes and eukaryotes.</title>
        <authorList>
            <person name="Spang A."/>
            <person name="Saw J.H."/>
            <person name="Jorgensen S.L."/>
            <person name="Zaremba-Niedzwiedzka K."/>
            <person name="Martijn J."/>
            <person name="Lind A.E."/>
            <person name="van Eijk R."/>
            <person name="Schleper C."/>
            <person name="Guy L."/>
            <person name="Ettema T.J."/>
        </authorList>
    </citation>
    <scope>NUCLEOTIDE SEQUENCE</scope>
</reference>
<evidence type="ECO:0000313" key="1">
    <source>
        <dbReference type="EMBL" id="KKN06010.1"/>
    </source>
</evidence>
<name>A0A0F9MF58_9ZZZZ</name>
<dbReference type="EMBL" id="LAZR01004736">
    <property type="protein sequence ID" value="KKN06010.1"/>
    <property type="molecule type" value="Genomic_DNA"/>
</dbReference>
<protein>
    <submittedName>
        <fullName evidence="1">Uncharacterized protein</fullName>
    </submittedName>
</protein>
<proteinExistence type="predicted"/>
<sequence>MRGILIDINDKKEPLETFDDIILNMYNVGEKIVFGGIQYKVTEVLHHLDEDDVIVNVVKEGRYRG</sequence>
<dbReference type="AlphaFoldDB" id="A0A0F9MF58"/>
<gene>
    <name evidence="1" type="ORF">LCGC14_1081560</name>
</gene>
<accession>A0A0F9MF58</accession>
<comment type="caution">
    <text evidence="1">The sequence shown here is derived from an EMBL/GenBank/DDBJ whole genome shotgun (WGS) entry which is preliminary data.</text>
</comment>
<organism evidence="1">
    <name type="scientific">marine sediment metagenome</name>
    <dbReference type="NCBI Taxonomy" id="412755"/>
    <lineage>
        <taxon>unclassified sequences</taxon>
        <taxon>metagenomes</taxon>
        <taxon>ecological metagenomes</taxon>
    </lineage>
</organism>